<proteinExistence type="predicted"/>
<keyword evidence="3" id="KW-0808">Transferase</keyword>
<dbReference type="EMBL" id="CCSB01000002">
    <property type="protein sequence ID" value="CDZ77929.1"/>
    <property type="molecule type" value="Genomic_DNA"/>
</dbReference>
<evidence type="ECO:0000313" key="3">
    <source>
        <dbReference type="EMBL" id="CDZ77929.1"/>
    </source>
</evidence>
<accession>A0A078L1Q1</accession>
<dbReference type="STRING" id="1034943.BN59_02223"/>
<feature type="compositionally biased region" description="Polar residues" evidence="1">
    <location>
        <begin position="225"/>
        <end position="241"/>
    </location>
</feature>
<keyword evidence="3" id="KW-0489">Methyltransferase</keyword>
<evidence type="ECO:0000256" key="1">
    <source>
        <dbReference type="SAM" id="MobiDB-lite"/>
    </source>
</evidence>
<evidence type="ECO:0000313" key="4">
    <source>
        <dbReference type="Proteomes" id="UP000044071"/>
    </source>
</evidence>
<dbReference type="Proteomes" id="UP000044071">
    <property type="component" value="Unassembled WGS sequence"/>
</dbReference>
<dbReference type="GO" id="GO:0008168">
    <property type="term" value="F:methyltransferase activity"/>
    <property type="evidence" value="ECO:0007669"/>
    <property type="project" value="UniProtKB-KW"/>
</dbReference>
<reference evidence="3 4" key="1">
    <citation type="submission" date="2014-06" db="EMBL/GenBank/DDBJ databases">
        <authorList>
            <person name="Urmite Genomes Urmite Genomes"/>
        </authorList>
    </citation>
    <scope>NUCLEOTIDE SEQUENCE [LARGE SCALE GENOMIC DNA]</scope>
</reference>
<dbReference type="AlphaFoldDB" id="A0A078L1Q1"/>
<dbReference type="InterPro" id="IPR007470">
    <property type="entry name" value="HemX"/>
</dbReference>
<feature type="transmembrane region" description="Helical" evidence="2">
    <location>
        <begin position="41"/>
        <end position="63"/>
    </location>
</feature>
<dbReference type="Pfam" id="PF04375">
    <property type="entry name" value="HemX"/>
    <property type="match status" value="1"/>
</dbReference>
<keyword evidence="2" id="KW-0472">Membrane</keyword>
<dbReference type="eggNOG" id="COG2959">
    <property type="taxonomic scope" value="Bacteria"/>
</dbReference>
<feature type="region of interest" description="Disordered" evidence="1">
    <location>
        <begin position="223"/>
        <end position="242"/>
    </location>
</feature>
<keyword evidence="4" id="KW-1185">Reference proteome</keyword>
<dbReference type="RefSeq" id="WP_043874386.1">
    <property type="nucleotide sequence ID" value="NZ_CCVW01000002.1"/>
</dbReference>
<keyword evidence="2" id="KW-0812">Transmembrane</keyword>
<feature type="compositionally biased region" description="Polar residues" evidence="1">
    <location>
        <begin position="1"/>
        <end position="17"/>
    </location>
</feature>
<protein>
    <submittedName>
        <fullName evidence="3">Putative uroporphyrinogen-III C-methyltransferase</fullName>
    </submittedName>
</protein>
<feature type="region of interest" description="Disordered" evidence="1">
    <location>
        <begin position="1"/>
        <end position="23"/>
    </location>
</feature>
<dbReference type="PANTHER" id="PTHR38043:SF1">
    <property type="entry name" value="PROTEIN HEMX"/>
    <property type="match status" value="1"/>
</dbReference>
<gene>
    <name evidence="3" type="primary">hemX</name>
    <name evidence="3" type="ORF">BN59_02223</name>
</gene>
<dbReference type="GO" id="GO:0032259">
    <property type="term" value="P:methylation"/>
    <property type="evidence" value="ECO:0007669"/>
    <property type="project" value="UniProtKB-KW"/>
</dbReference>
<sequence length="376" mass="41744">MANSNEAQPQSSSQTTETKSRQDKVAVKGANTAKKSVAGCAFNPILILIIAAVAFLVSLYALYSNKHSEQLSNQQSQAADAAIAQLKQQQTEVESGFNTVKETLSQAQTALHNQMQALDKNLQTAMQQRLYQKQDWLLLKARYYLELAQINAHWSDDTQATIALLEQADALLLNQSNQHLFTVRQAIAKEISQLQSLPKSDIPGLLSQLDAAQTAISNLPIKQPLSATTNRPAEDNSSSSPWKEKLKSSVSVLEKLVVIRHNDENIRPLLSPLHQTLLRDSLRLNLQETQWAILQNNPQVYQLSLNRALQDIQVAFDTNSAATQALIKQLQTLQQEKFEKQQVTLEESLSLLNQYIESKNSQIMDKAAAPEGGKTP</sequence>
<dbReference type="OrthoDB" id="5653077at2"/>
<organism evidence="3 4">
    <name type="scientific">Legionella massiliensis</name>
    <dbReference type="NCBI Taxonomy" id="1034943"/>
    <lineage>
        <taxon>Bacteria</taxon>
        <taxon>Pseudomonadati</taxon>
        <taxon>Pseudomonadota</taxon>
        <taxon>Gammaproteobacteria</taxon>
        <taxon>Legionellales</taxon>
        <taxon>Legionellaceae</taxon>
        <taxon>Legionella</taxon>
    </lineage>
</organism>
<evidence type="ECO:0000256" key="2">
    <source>
        <dbReference type="SAM" id="Phobius"/>
    </source>
</evidence>
<name>A0A078L1Q1_9GAMM</name>
<keyword evidence="2" id="KW-1133">Transmembrane helix</keyword>
<dbReference type="PANTHER" id="PTHR38043">
    <property type="entry name" value="PROTEIN HEMX"/>
    <property type="match status" value="1"/>
</dbReference>